<evidence type="ECO:0000256" key="1">
    <source>
        <dbReference type="SAM" id="MobiDB-lite"/>
    </source>
</evidence>
<dbReference type="SUPFAM" id="SSF52266">
    <property type="entry name" value="SGNH hydrolase"/>
    <property type="match status" value="1"/>
</dbReference>
<name>A0A7S3RWB9_EMIHU</name>
<evidence type="ECO:0000313" key="2">
    <source>
        <dbReference type="EMBL" id="CAE0536815.1"/>
    </source>
</evidence>
<organism evidence="2">
    <name type="scientific">Emiliania huxleyi</name>
    <name type="common">Coccolithophore</name>
    <name type="synonym">Pontosphaera huxleyi</name>
    <dbReference type="NCBI Taxonomy" id="2903"/>
    <lineage>
        <taxon>Eukaryota</taxon>
        <taxon>Haptista</taxon>
        <taxon>Haptophyta</taxon>
        <taxon>Prymnesiophyceae</taxon>
        <taxon>Isochrysidales</taxon>
        <taxon>Noelaerhabdaceae</taxon>
        <taxon>Emiliania</taxon>
    </lineage>
</organism>
<protein>
    <recommendedName>
        <fullName evidence="3">SGNH hydrolase-type esterase domain-containing protein</fullName>
    </recommendedName>
</protein>
<dbReference type="PANTHER" id="PTHR14209">
    <property type="entry name" value="ISOAMYL ACETATE-HYDROLYZING ESTERASE 1"/>
    <property type="match status" value="1"/>
</dbReference>
<feature type="region of interest" description="Disordered" evidence="1">
    <location>
        <begin position="1"/>
        <end position="31"/>
    </location>
</feature>
<sequence>MAHSCRRWQLTAGSGASSHAPAPTWRAPTALPPPHRLLRASLSEILGSINRQDVFAITLSLGSNDHVSASPGGVPKEEFKENMAAVLSSLQEAMPSAKIILITPGRINKEKWAKHVSSVTNGRLDGAGRGETLTGVVTQGSSGSNSALKQYVALACEAGEAAGLGTAGVNPVKGPRGAVLNLNYMMQYQLANYHEAEHPDGYHFSAKLNRFVYKSVRDTLEGMKLSPVQMPMHRPAPIAEFQSTASKYGPSDDDGRLRRRV</sequence>
<dbReference type="PANTHER" id="PTHR14209:SF19">
    <property type="entry name" value="ISOAMYL ACETATE-HYDROLYZING ESTERASE 1 HOMOLOG"/>
    <property type="match status" value="1"/>
</dbReference>
<dbReference type="AlphaFoldDB" id="A0A7S3RWB9"/>
<evidence type="ECO:0008006" key="3">
    <source>
        <dbReference type="Google" id="ProtNLM"/>
    </source>
</evidence>
<accession>A0A7S3RWB9</accession>
<dbReference type="Gene3D" id="3.40.50.1110">
    <property type="entry name" value="SGNH hydrolase"/>
    <property type="match status" value="1"/>
</dbReference>
<reference evidence="2" key="1">
    <citation type="submission" date="2021-01" db="EMBL/GenBank/DDBJ databases">
        <authorList>
            <person name="Corre E."/>
            <person name="Pelletier E."/>
            <person name="Niang G."/>
            <person name="Scheremetjew M."/>
            <person name="Finn R."/>
            <person name="Kale V."/>
            <person name="Holt S."/>
            <person name="Cochrane G."/>
            <person name="Meng A."/>
            <person name="Brown T."/>
            <person name="Cohen L."/>
        </authorList>
    </citation>
    <scope>NUCLEOTIDE SEQUENCE</scope>
    <source>
        <strain evidence="2">379</strain>
    </source>
</reference>
<dbReference type="EMBL" id="HBIR01012636">
    <property type="protein sequence ID" value="CAE0536815.1"/>
    <property type="molecule type" value="Transcribed_RNA"/>
</dbReference>
<dbReference type="InterPro" id="IPR036514">
    <property type="entry name" value="SGNH_hydro_sf"/>
</dbReference>
<gene>
    <name evidence="2" type="ORF">EHUX00137_LOCUS9237</name>
</gene>
<feature type="compositionally biased region" description="Low complexity" evidence="1">
    <location>
        <begin position="12"/>
        <end position="23"/>
    </location>
</feature>
<proteinExistence type="predicted"/>
<dbReference type="InterPro" id="IPR045136">
    <property type="entry name" value="Iah1-like"/>
</dbReference>
<feature type="region of interest" description="Disordered" evidence="1">
    <location>
        <begin position="239"/>
        <end position="261"/>
    </location>
</feature>